<feature type="compositionally biased region" description="Polar residues" evidence="2">
    <location>
        <begin position="514"/>
        <end position="529"/>
    </location>
</feature>
<feature type="domain" description="SWIM-type" evidence="3">
    <location>
        <begin position="185"/>
        <end position="220"/>
    </location>
</feature>
<dbReference type="PROSITE" id="PS50966">
    <property type="entry name" value="ZF_SWIM"/>
    <property type="match status" value="1"/>
</dbReference>
<name>A0A5N7BBZ1_9EURO</name>
<dbReference type="AlphaFoldDB" id="A0A5N7BBZ1"/>
<organism evidence="4 5">
    <name type="scientific">Aspergillus bertholletiae</name>
    <dbReference type="NCBI Taxonomy" id="1226010"/>
    <lineage>
        <taxon>Eukaryota</taxon>
        <taxon>Fungi</taxon>
        <taxon>Dikarya</taxon>
        <taxon>Ascomycota</taxon>
        <taxon>Pezizomycotina</taxon>
        <taxon>Eurotiomycetes</taxon>
        <taxon>Eurotiomycetidae</taxon>
        <taxon>Eurotiales</taxon>
        <taxon>Aspergillaceae</taxon>
        <taxon>Aspergillus</taxon>
        <taxon>Aspergillus subgen. Circumdati</taxon>
    </lineage>
</organism>
<dbReference type="EMBL" id="ML736196">
    <property type="protein sequence ID" value="KAE8379274.1"/>
    <property type="molecule type" value="Genomic_DNA"/>
</dbReference>
<proteinExistence type="predicted"/>
<evidence type="ECO:0000259" key="3">
    <source>
        <dbReference type="PROSITE" id="PS50966"/>
    </source>
</evidence>
<protein>
    <recommendedName>
        <fullName evidence="3">SWIM-type domain-containing protein</fullName>
    </recommendedName>
</protein>
<dbReference type="InterPro" id="IPR007527">
    <property type="entry name" value="Znf_SWIM"/>
</dbReference>
<dbReference type="Proteomes" id="UP000326198">
    <property type="component" value="Unassembled WGS sequence"/>
</dbReference>
<keyword evidence="1" id="KW-0479">Metal-binding</keyword>
<feature type="region of interest" description="Disordered" evidence="2">
    <location>
        <begin position="97"/>
        <end position="135"/>
    </location>
</feature>
<feature type="region of interest" description="Disordered" evidence="2">
    <location>
        <begin position="514"/>
        <end position="539"/>
    </location>
</feature>
<keyword evidence="1" id="KW-0863">Zinc-finger</keyword>
<keyword evidence="5" id="KW-1185">Reference proteome</keyword>
<dbReference type="OrthoDB" id="5387895at2759"/>
<keyword evidence="1" id="KW-0862">Zinc</keyword>
<evidence type="ECO:0000313" key="5">
    <source>
        <dbReference type="Proteomes" id="UP000326198"/>
    </source>
</evidence>
<reference evidence="4 5" key="1">
    <citation type="submission" date="2019-04" db="EMBL/GenBank/DDBJ databases">
        <title>Friends and foes A comparative genomics studyof 23 Aspergillus species from section Flavi.</title>
        <authorList>
            <consortium name="DOE Joint Genome Institute"/>
            <person name="Kjaerbolling I."/>
            <person name="Vesth T."/>
            <person name="Frisvad J.C."/>
            <person name="Nybo J.L."/>
            <person name="Theobald S."/>
            <person name="Kildgaard S."/>
            <person name="Isbrandt T."/>
            <person name="Kuo A."/>
            <person name="Sato A."/>
            <person name="Lyhne E.K."/>
            <person name="Kogle M.E."/>
            <person name="Wiebenga A."/>
            <person name="Kun R.S."/>
            <person name="Lubbers R.J."/>
            <person name="Makela M.R."/>
            <person name="Barry K."/>
            <person name="Chovatia M."/>
            <person name="Clum A."/>
            <person name="Daum C."/>
            <person name="Haridas S."/>
            <person name="He G."/>
            <person name="LaButti K."/>
            <person name="Lipzen A."/>
            <person name="Mondo S."/>
            <person name="Riley R."/>
            <person name="Salamov A."/>
            <person name="Simmons B.A."/>
            <person name="Magnuson J.K."/>
            <person name="Henrissat B."/>
            <person name="Mortensen U.H."/>
            <person name="Larsen T.O."/>
            <person name="Devries R.P."/>
            <person name="Grigoriev I.V."/>
            <person name="Machida M."/>
            <person name="Baker S.E."/>
            <person name="Andersen M.R."/>
        </authorList>
    </citation>
    <scope>NUCLEOTIDE SEQUENCE [LARGE SCALE GENOMIC DNA]</scope>
    <source>
        <strain evidence="4 5">IBT 29228</strain>
    </source>
</reference>
<evidence type="ECO:0000256" key="1">
    <source>
        <dbReference type="PROSITE-ProRule" id="PRU00325"/>
    </source>
</evidence>
<sequence>MAACARTNFGGRSAEWMPLLAVIPTACLELSWSKGTRTNPWFAVNHKYRAGCCVHLIPRLQTSFLRALIQGWIIRIYLYPMSAPTRQLHGLSIGGEMLQRPTQPEGTPRPKDNSAPMETGSDESEAGGELSGFSTLQGKSGITYDLTKLDPESEARALVGLTSRFDVIGCRKAKTGFDFLFSERPRVHIGSGGYTCTCSAFTGLPGVACPHVFWLVDQLHGCLIPQIPNYDVPLSSDGHPPAFARIERLLDGKLETVAEQLSWQYVRSEVEGGMTRQQKVRDLMSAFDTVVLPEDFRLDLIDDIGQPRTPEQCVVQGDFEATMFRLAVHDDTVYFSLCKAMPPGACAAIYFDKVQERSRKLLADFDRYCQTGRRSEGSNVDVDNVIGELQHNVNRIQANIITRAPHGVEGAAKALVTLLEDICNRNKDALDGNRWGGVTFHGEDEDQRNLYHQLIGKVEETGECFILDALEQLSGSDLHQFKEKLRAILQKNEVTRAPKAYILKLNALVHRAESNASSSGQKRPATASSGGHGQSKRTR</sequence>
<dbReference type="GO" id="GO:0008270">
    <property type="term" value="F:zinc ion binding"/>
    <property type="evidence" value="ECO:0007669"/>
    <property type="project" value="UniProtKB-KW"/>
</dbReference>
<gene>
    <name evidence="4" type="ORF">BDV26DRAFT_171702</name>
</gene>
<evidence type="ECO:0000313" key="4">
    <source>
        <dbReference type="EMBL" id="KAE8379274.1"/>
    </source>
</evidence>
<evidence type="ECO:0000256" key="2">
    <source>
        <dbReference type="SAM" id="MobiDB-lite"/>
    </source>
</evidence>
<accession>A0A5N7BBZ1</accession>